<dbReference type="PROSITE" id="PS50041">
    <property type="entry name" value="C_TYPE_LECTIN_2"/>
    <property type="match status" value="1"/>
</dbReference>
<dbReference type="SUPFAM" id="SSF56436">
    <property type="entry name" value="C-type lectin-like"/>
    <property type="match status" value="1"/>
</dbReference>
<protein>
    <recommendedName>
        <fullName evidence="2">C-type lectin domain-containing protein</fullName>
    </recommendedName>
</protein>
<organism evidence="3 4">
    <name type="scientific">Daphnia galeata</name>
    <dbReference type="NCBI Taxonomy" id="27404"/>
    <lineage>
        <taxon>Eukaryota</taxon>
        <taxon>Metazoa</taxon>
        <taxon>Ecdysozoa</taxon>
        <taxon>Arthropoda</taxon>
        <taxon>Crustacea</taxon>
        <taxon>Branchiopoda</taxon>
        <taxon>Diplostraca</taxon>
        <taxon>Cladocera</taxon>
        <taxon>Anomopoda</taxon>
        <taxon>Daphniidae</taxon>
        <taxon>Daphnia</taxon>
    </lineage>
</organism>
<evidence type="ECO:0000259" key="2">
    <source>
        <dbReference type="PROSITE" id="PS50041"/>
    </source>
</evidence>
<dbReference type="InterPro" id="IPR016187">
    <property type="entry name" value="CTDL_fold"/>
</dbReference>
<proteinExistence type="predicted"/>
<keyword evidence="4" id="KW-1185">Reference proteome</keyword>
<dbReference type="CDD" id="cd00037">
    <property type="entry name" value="CLECT"/>
    <property type="match status" value="1"/>
</dbReference>
<dbReference type="InterPro" id="IPR016186">
    <property type="entry name" value="C-type_lectin-like/link_sf"/>
</dbReference>
<feature type="signal peptide" evidence="1">
    <location>
        <begin position="1"/>
        <end position="27"/>
    </location>
</feature>
<evidence type="ECO:0000256" key="1">
    <source>
        <dbReference type="SAM" id="SignalP"/>
    </source>
</evidence>
<accession>A0A8J2S6C5</accession>
<dbReference type="Gene3D" id="3.10.100.10">
    <property type="entry name" value="Mannose-Binding Protein A, subunit A"/>
    <property type="match status" value="1"/>
</dbReference>
<feature type="domain" description="C-type lectin" evidence="2">
    <location>
        <begin position="55"/>
        <end position="174"/>
    </location>
</feature>
<dbReference type="InterPro" id="IPR001304">
    <property type="entry name" value="C-type_lectin-like"/>
</dbReference>
<comment type="caution">
    <text evidence="3">The sequence shown here is derived from an EMBL/GenBank/DDBJ whole genome shotgun (WGS) entry which is preliminary data.</text>
</comment>
<keyword evidence="1" id="KW-0732">Signal</keyword>
<feature type="chain" id="PRO_5035237441" description="C-type lectin domain-containing protein" evidence="1">
    <location>
        <begin position="28"/>
        <end position="191"/>
    </location>
</feature>
<dbReference type="EMBL" id="CAKKLH010000314">
    <property type="protein sequence ID" value="CAH0111476.1"/>
    <property type="molecule type" value="Genomic_DNA"/>
</dbReference>
<reference evidence="3" key="1">
    <citation type="submission" date="2021-11" db="EMBL/GenBank/DDBJ databases">
        <authorList>
            <person name="Schell T."/>
        </authorList>
    </citation>
    <scope>NUCLEOTIDE SEQUENCE</scope>
    <source>
        <strain evidence="3">M5</strain>
    </source>
</reference>
<name>A0A8J2S6C5_9CRUS</name>
<sequence>MAASIFTSTIITFMVFNIIISMTPVTGSPTGYVVCPQYLTHSYGANTLIPCWLLDNGHCYCFSLYTECWSNANYMCAQGGMSLVAFETGDEDNMIKRHLINIPELKGYAYWTSGKYNESATEWQWFSNKKPLVFGDLLSNTEQVKDKEDVLNKCLLSNYIEEDYLSGGFASRYCASFGYRFTCEATLMSQS</sequence>
<dbReference type="Proteomes" id="UP000789390">
    <property type="component" value="Unassembled WGS sequence"/>
</dbReference>
<evidence type="ECO:0000313" key="3">
    <source>
        <dbReference type="EMBL" id="CAH0111476.1"/>
    </source>
</evidence>
<evidence type="ECO:0000313" key="4">
    <source>
        <dbReference type="Proteomes" id="UP000789390"/>
    </source>
</evidence>
<dbReference type="OrthoDB" id="6331546at2759"/>
<gene>
    <name evidence="3" type="ORF">DGAL_LOCUS15122</name>
</gene>
<dbReference type="AlphaFoldDB" id="A0A8J2S6C5"/>